<evidence type="ECO:0000256" key="7">
    <source>
        <dbReference type="ARBA" id="ARBA00022884"/>
    </source>
</evidence>
<feature type="domain" description="RNase E/G thioredoxin-like" evidence="9">
    <location>
        <begin position="426"/>
        <end position="509"/>
    </location>
</feature>
<keyword evidence="2" id="KW-0963">Cytoplasm</keyword>
<sequence length="510" mass="58134">MTNELIINARSYETRVALVENGVVVELHIERDRSQELMGNIYRGRVARVLPGMQASFVDIGLGRTAFLYVADIYRDFSDLEQMMLANTDSDQDTDLIDPGMSQIDQPYEAPLQIEDLLHEGQNIMVQIAKEPLGNKGARLTSHTSLPGRHLVLMPTVNHIGISRRIEDKEERERLKGIIRKIRPGPLGFIVRTVAEDGTEKKLEAEMGFLLKLWDNIQGKMEKGTNPNLLHKDLSISLRAVRDLFTKEVDRLIIDSDEEYENIMEFIDTFDPTLKYSVELYEGADPIFDAFGIEIEISRALGNKIWLKSGGYIVIELTEALTAIDVNTGSYVGKRNLEETILKTNLEAVKEIAYQLRFRNIGGLIVIDFIDMEKLPNRERVSMALKDALSRDKAKTNILQMSDLGLIEMTRKRTRASLNRLLSNSCFYCEGRGTLKSAKTICYEIFRDLEREYTNPEEGGQVYVMVNPEIETVLREDEQNAIIDLEKRIGRGIKIIGKKTFHLEQYEINP</sequence>
<evidence type="ECO:0000256" key="1">
    <source>
        <dbReference type="ARBA" id="ARBA00001946"/>
    </source>
</evidence>
<evidence type="ECO:0000256" key="2">
    <source>
        <dbReference type="ARBA" id="ARBA00022490"/>
    </source>
</evidence>
<evidence type="ECO:0000256" key="6">
    <source>
        <dbReference type="ARBA" id="ARBA00022842"/>
    </source>
</evidence>
<reference evidence="10 11" key="1">
    <citation type="submission" date="2020-08" db="EMBL/GenBank/DDBJ databases">
        <title>Bridging the membrane lipid divide: bacteria of the FCB group superphylum have the potential to synthesize archaeal ether lipids.</title>
        <authorList>
            <person name="Villanueva L."/>
            <person name="Von Meijenfeldt F.A.B."/>
            <person name="Westbye A.B."/>
            <person name="Yadav S."/>
            <person name="Hopmans E.C."/>
            <person name="Dutilh B.E."/>
            <person name="Sinninghe Damste J.S."/>
        </authorList>
    </citation>
    <scope>NUCLEOTIDE SEQUENCE [LARGE SCALE GENOMIC DNA]</scope>
    <source>
        <strain evidence="10">NIOZ-UU27</strain>
    </source>
</reference>
<dbReference type="GO" id="GO:0005737">
    <property type="term" value="C:cytoplasm"/>
    <property type="evidence" value="ECO:0007669"/>
    <property type="project" value="TreeGrafter"/>
</dbReference>
<comment type="cofactor">
    <cofactor evidence="1">
        <name>Mg(2+)</name>
        <dbReference type="ChEBI" id="CHEBI:18420"/>
    </cofactor>
</comment>
<dbReference type="InterPro" id="IPR048583">
    <property type="entry name" value="RNase_E_G_thioredoxin-like"/>
</dbReference>
<keyword evidence="4" id="KW-0479">Metal-binding</keyword>
<organism evidence="10 11">
    <name type="scientific">Candidatus Desulfacyla euxinica</name>
    <dbReference type="NCBI Taxonomy" id="2841693"/>
    <lineage>
        <taxon>Bacteria</taxon>
        <taxon>Deltaproteobacteria</taxon>
        <taxon>Candidatus Desulfacyla</taxon>
    </lineage>
</organism>
<name>A0A8J6MYX3_9DELT</name>
<evidence type="ECO:0000256" key="3">
    <source>
        <dbReference type="ARBA" id="ARBA00022722"/>
    </source>
</evidence>
<dbReference type="GO" id="GO:0006364">
    <property type="term" value="P:rRNA processing"/>
    <property type="evidence" value="ECO:0007669"/>
    <property type="project" value="TreeGrafter"/>
</dbReference>
<evidence type="ECO:0000256" key="5">
    <source>
        <dbReference type="ARBA" id="ARBA00022801"/>
    </source>
</evidence>
<accession>A0A8J6MYX3</accession>
<keyword evidence="7" id="KW-0694">RNA-binding</keyword>
<dbReference type="GO" id="GO:0004540">
    <property type="term" value="F:RNA nuclease activity"/>
    <property type="evidence" value="ECO:0007669"/>
    <property type="project" value="InterPro"/>
</dbReference>
<dbReference type="PANTHER" id="PTHR30001">
    <property type="entry name" value="RIBONUCLEASE"/>
    <property type="match status" value="1"/>
</dbReference>
<dbReference type="PANTHER" id="PTHR30001:SF0">
    <property type="entry name" value="RIBONUCLEASE G"/>
    <property type="match status" value="1"/>
</dbReference>
<dbReference type="Pfam" id="PF20833">
    <property type="entry name" value="RNase_E_G_Thio"/>
    <property type="match status" value="1"/>
</dbReference>
<dbReference type="GO" id="GO:0003723">
    <property type="term" value="F:RNA binding"/>
    <property type="evidence" value="ECO:0007669"/>
    <property type="project" value="UniProtKB-KW"/>
</dbReference>
<evidence type="ECO:0000259" key="9">
    <source>
        <dbReference type="Pfam" id="PF20833"/>
    </source>
</evidence>
<dbReference type="InterPro" id="IPR012340">
    <property type="entry name" value="NA-bd_OB-fold"/>
</dbReference>
<keyword evidence="6" id="KW-0460">Magnesium</keyword>
<dbReference type="InterPro" id="IPR004659">
    <property type="entry name" value="RNase_E/G"/>
</dbReference>
<feature type="domain" description="RNA-binding protein AU-1/Ribonuclease E/G" evidence="8">
    <location>
        <begin position="145"/>
        <end position="414"/>
    </location>
</feature>
<dbReference type="NCBIfam" id="TIGR00757">
    <property type="entry name" value="RNaseEG"/>
    <property type="match status" value="1"/>
</dbReference>
<dbReference type="AlphaFoldDB" id="A0A8J6MYX3"/>
<dbReference type="InterPro" id="IPR019307">
    <property type="entry name" value="RNA-bd_AU-1/RNase_E/G"/>
</dbReference>
<dbReference type="GO" id="GO:0016787">
    <property type="term" value="F:hydrolase activity"/>
    <property type="evidence" value="ECO:0007669"/>
    <property type="project" value="UniProtKB-KW"/>
</dbReference>
<evidence type="ECO:0000256" key="4">
    <source>
        <dbReference type="ARBA" id="ARBA00022723"/>
    </source>
</evidence>
<dbReference type="Proteomes" id="UP000650524">
    <property type="component" value="Unassembled WGS sequence"/>
</dbReference>
<dbReference type="Gene3D" id="2.40.50.140">
    <property type="entry name" value="Nucleic acid-binding proteins"/>
    <property type="match status" value="1"/>
</dbReference>
<dbReference type="SUPFAM" id="SSF50249">
    <property type="entry name" value="Nucleic acid-binding proteins"/>
    <property type="match status" value="1"/>
</dbReference>
<dbReference type="Pfam" id="PF10150">
    <property type="entry name" value="RNase_E_G"/>
    <property type="match status" value="1"/>
</dbReference>
<keyword evidence="5" id="KW-0378">Hydrolase</keyword>
<protein>
    <submittedName>
        <fullName evidence="10">Rne/Rng family ribonuclease</fullName>
    </submittedName>
</protein>
<dbReference type="EMBL" id="JACNJD010000235">
    <property type="protein sequence ID" value="MBC8177782.1"/>
    <property type="molecule type" value="Genomic_DNA"/>
</dbReference>
<dbReference type="Gene3D" id="3.40.1260.20">
    <property type="entry name" value="Ribonuclease E, catalytic domain"/>
    <property type="match status" value="1"/>
</dbReference>
<keyword evidence="3" id="KW-0540">Nuclease</keyword>
<gene>
    <name evidence="10" type="ORF">H8E19_10290</name>
</gene>
<comment type="caution">
    <text evidence="10">The sequence shown here is derived from an EMBL/GenBank/DDBJ whole genome shotgun (WGS) entry which is preliminary data.</text>
</comment>
<evidence type="ECO:0000259" key="8">
    <source>
        <dbReference type="Pfam" id="PF10150"/>
    </source>
</evidence>
<evidence type="ECO:0000313" key="11">
    <source>
        <dbReference type="Proteomes" id="UP000650524"/>
    </source>
</evidence>
<evidence type="ECO:0000313" key="10">
    <source>
        <dbReference type="EMBL" id="MBC8177782.1"/>
    </source>
</evidence>
<dbReference type="CDD" id="cd04453">
    <property type="entry name" value="S1_RNase_E"/>
    <property type="match status" value="1"/>
</dbReference>
<proteinExistence type="predicted"/>
<dbReference type="GO" id="GO:0046872">
    <property type="term" value="F:metal ion binding"/>
    <property type="evidence" value="ECO:0007669"/>
    <property type="project" value="UniProtKB-KW"/>
</dbReference>